<evidence type="ECO:0000313" key="3">
    <source>
        <dbReference type="Proteomes" id="UP000265520"/>
    </source>
</evidence>
<proteinExistence type="predicted"/>
<evidence type="ECO:0000313" key="2">
    <source>
        <dbReference type="EMBL" id="MCI63635.1"/>
    </source>
</evidence>
<sequence>MSVGVRVESEVRPTGGHHQNGSDGREEGRELNGTAEKMYRVFNFFSKKNGHVLCFGSLD</sequence>
<dbReference type="AlphaFoldDB" id="A0A392TUY4"/>
<dbReference type="EMBL" id="LXQA010640810">
    <property type="protein sequence ID" value="MCI63635.1"/>
    <property type="molecule type" value="Genomic_DNA"/>
</dbReference>
<dbReference type="Proteomes" id="UP000265520">
    <property type="component" value="Unassembled WGS sequence"/>
</dbReference>
<accession>A0A392TUY4</accession>
<feature type="region of interest" description="Disordered" evidence="1">
    <location>
        <begin position="1"/>
        <end position="32"/>
    </location>
</feature>
<evidence type="ECO:0000256" key="1">
    <source>
        <dbReference type="SAM" id="MobiDB-lite"/>
    </source>
</evidence>
<keyword evidence="3" id="KW-1185">Reference proteome</keyword>
<comment type="caution">
    <text evidence="2">The sequence shown here is derived from an EMBL/GenBank/DDBJ whole genome shotgun (WGS) entry which is preliminary data.</text>
</comment>
<organism evidence="2 3">
    <name type="scientific">Trifolium medium</name>
    <dbReference type="NCBI Taxonomy" id="97028"/>
    <lineage>
        <taxon>Eukaryota</taxon>
        <taxon>Viridiplantae</taxon>
        <taxon>Streptophyta</taxon>
        <taxon>Embryophyta</taxon>
        <taxon>Tracheophyta</taxon>
        <taxon>Spermatophyta</taxon>
        <taxon>Magnoliopsida</taxon>
        <taxon>eudicotyledons</taxon>
        <taxon>Gunneridae</taxon>
        <taxon>Pentapetalae</taxon>
        <taxon>rosids</taxon>
        <taxon>fabids</taxon>
        <taxon>Fabales</taxon>
        <taxon>Fabaceae</taxon>
        <taxon>Papilionoideae</taxon>
        <taxon>50 kb inversion clade</taxon>
        <taxon>NPAAA clade</taxon>
        <taxon>Hologalegina</taxon>
        <taxon>IRL clade</taxon>
        <taxon>Trifolieae</taxon>
        <taxon>Trifolium</taxon>
    </lineage>
</organism>
<protein>
    <submittedName>
        <fullName evidence="2">Uncharacterized protein</fullName>
    </submittedName>
</protein>
<reference evidence="2 3" key="1">
    <citation type="journal article" date="2018" name="Front. Plant Sci.">
        <title>Red Clover (Trifolium pratense) and Zigzag Clover (T. medium) - A Picture of Genomic Similarities and Differences.</title>
        <authorList>
            <person name="Dluhosova J."/>
            <person name="Istvanek J."/>
            <person name="Nedelnik J."/>
            <person name="Repkova J."/>
        </authorList>
    </citation>
    <scope>NUCLEOTIDE SEQUENCE [LARGE SCALE GENOMIC DNA]</scope>
    <source>
        <strain evidence="3">cv. 10/8</strain>
        <tissue evidence="2">Leaf</tissue>
    </source>
</reference>
<name>A0A392TUY4_9FABA</name>